<keyword evidence="8" id="KW-0378">Hydrolase</keyword>
<feature type="domain" description="Cadherin" evidence="14">
    <location>
        <begin position="152"/>
        <end position="256"/>
    </location>
</feature>
<keyword evidence="11" id="KW-0472">Membrane</keyword>
<evidence type="ECO:0000256" key="12">
    <source>
        <dbReference type="ARBA" id="ARBA00023180"/>
    </source>
</evidence>
<feature type="domain" description="Cadherin" evidence="14">
    <location>
        <begin position="47"/>
        <end position="151"/>
    </location>
</feature>
<reference evidence="16" key="1">
    <citation type="journal article" date="2013" name="Nat. Genet.">
        <title>The draft genomes of soft-shell turtle and green sea turtle yield insights into the development and evolution of the turtle-specific body plan.</title>
        <authorList>
            <person name="Wang Z."/>
            <person name="Pascual-Anaya J."/>
            <person name="Zadissa A."/>
            <person name="Li W."/>
            <person name="Niimura Y."/>
            <person name="Huang Z."/>
            <person name="Li C."/>
            <person name="White S."/>
            <person name="Xiong Z."/>
            <person name="Fang D."/>
            <person name="Wang B."/>
            <person name="Ming Y."/>
            <person name="Chen Y."/>
            <person name="Zheng Y."/>
            <person name="Kuraku S."/>
            <person name="Pignatelli M."/>
            <person name="Herrero J."/>
            <person name="Beal K."/>
            <person name="Nozawa M."/>
            <person name="Li Q."/>
            <person name="Wang J."/>
            <person name="Zhang H."/>
            <person name="Yu L."/>
            <person name="Shigenobu S."/>
            <person name="Wang J."/>
            <person name="Liu J."/>
            <person name="Flicek P."/>
            <person name="Searle S."/>
            <person name="Wang J."/>
            <person name="Kuratani S."/>
            <person name="Yin Y."/>
            <person name="Aken B."/>
            <person name="Zhang G."/>
            <person name="Irie N."/>
        </authorList>
    </citation>
    <scope>NUCLEOTIDE SEQUENCE [LARGE SCALE GENOMIC DNA]</scope>
</reference>
<dbReference type="InterPro" id="IPR036817">
    <property type="entry name" value="Transthyretin/HIU_hydrolase_sf"/>
</dbReference>
<dbReference type="GO" id="GO:0009986">
    <property type="term" value="C:cell surface"/>
    <property type="evidence" value="ECO:0007669"/>
    <property type="project" value="UniProtKB-ARBA"/>
</dbReference>
<dbReference type="GO" id="GO:0005509">
    <property type="term" value="F:calcium ion binding"/>
    <property type="evidence" value="ECO:0007669"/>
    <property type="project" value="UniProtKB-UniRule"/>
</dbReference>
<dbReference type="GO" id="GO:0005737">
    <property type="term" value="C:cytoplasm"/>
    <property type="evidence" value="ECO:0007669"/>
    <property type="project" value="TreeGrafter"/>
</dbReference>
<dbReference type="InterPro" id="IPR000895">
    <property type="entry name" value="Transthyretin/HIU_hydrolase"/>
</dbReference>
<keyword evidence="9 13" id="KW-0106">Calcium</keyword>
<dbReference type="GO" id="GO:0033971">
    <property type="term" value="F:hydroxyisourate hydrolase activity"/>
    <property type="evidence" value="ECO:0007669"/>
    <property type="project" value="UniProtKB-EC"/>
</dbReference>
<dbReference type="Gene3D" id="2.60.40.180">
    <property type="entry name" value="Transthyretin/hydroxyisourate hydrolase domain"/>
    <property type="match status" value="1"/>
</dbReference>
<dbReference type="FunFam" id="2.60.40.60:FF:000022">
    <property type="entry name" value="Cadherin 2"/>
    <property type="match status" value="1"/>
</dbReference>
<evidence type="ECO:0000256" key="7">
    <source>
        <dbReference type="ARBA" id="ARBA00022737"/>
    </source>
</evidence>
<feature type="domain" description="Cadherin" evidence="14">
    <location>
        <begin position="257"/>
        <end position="368"/>
    </location>
</feature>
<dbReference type="STRING" id="8469.M7CB59"/>
<dbReference type="GO" id="GO:0045296">
    <property type="term" value="F:cadherin binding"/>
    <property type="evidence" value="ECO:0007669"/>
    <property type="project" value="TreeGrafter"/>
</dbReference>
<evidence type="ECO:0000256" key="11">
    <source>
        <dbReference type="ARBA" id="ARBA00023136"/>
    </source>
</evidence>
<dbReference type="Pfam" id="PF00028">
    <property type="entry name" value="Cadherin"/>
    <property type="match status" value="2"/>
</dbReference>
<dbReference type="GO" id="GO:0000902">
    <property type="term" value="P:cell morphogenesis"/>
    <property type="evidence" value="ECO:0007669"/>
    <property type="project" value="TreeGrafter"/>
</dbReference>
<evidence type="ECO:0000256" key="5">
    <source>
        <dbReference type="ARBA" id="ARBA00022631"/>
    </source>
</evidence>
<dbReference type="AlphaFoldDB" id="M7CB59"/>
<sequence>LTVPKASPGRKRQKRDWVIPPINCPENERGPFPKLLAQIKSNIPTNVFYSITGQGADEPPEGVFIIERETGRGRVERRAQAKHGRCFQSHGWVWRALLAARGLAGGLNGALHPVLALQLFSHAVSANGKPVEDPMEIIITVSDQNDNKPQFTQSVFTGFIEEGAKPGSSVMQVTATDADDSVNSYNGQIPEKPHNQMFTIDFDNGIISVIAAGLDREMTPNYTLIVQAADLKGEGYTTTATAMIEVTDTNDNAPVFDPLTYQATVPENKVGVLVARLSVSDRDKQGSPAWRAKYEIVRGNEGGFFTITTDPNNNNGLLETSQGLDFEVQSQFILSVVAVNDIPFSVSLPTSTATVTVNVEDVNEAPVFDPPIKSLSPAGEARNVPEAPSTSLTIHVLNILTGQPATGLATHLSWLEGPGLQWRELMTSSTNVDGHCLLFQAPEQVGAGTYKLHFDTGAYWQRLGYTSFYPYVEVVFTVTEQTRKLHIPLLISPFSYTTYKGS</sequence>
<dbReference type="InterPro" id="IPR023416">
    <property type="entry name" value="Transthyretin/HIU_hydrolase_d"/>
</dbReference>
<comment type="subcellular location">
    <subcellularLocation>
        <location evidence="2">Cell membrane</location>
    </subcellularLocation>
</comment>
<evidence type="ECO:0000256" key="4">
    <source>
        <dbReference type="ARBA" id="ARBA00022475"/>
    </source>
</evidence>
<name>M7CB59_CHEMY</name>
<gene>
    <name evidence="15" type="ORF">UY3_00772</name>
</gene>
<dbReference type="Pfam" id="PF00576">
    <property type="entry name" value="Transthyretin"/>
    <property type="match status" value="1"/>
</dbReference>
<keyword evidence="12" id="KW-0325">Glycoprotein</keyword>
<dbReference type="PANTHER" id="PTHR24027">
    <property type="entry name" value="CADHERIN-23"/>
    <property type="match status" value="1"/>
</dbReference>
<dbReference type="GO" id="GO:0008013">
    <property type="term" value="F:beta-catenin binding"/>
    <property type="evidence" value="ECO:0007669"/>
    <property type="project" value="TreeGrafter"/>
</dbReference>
<keyword evidence="16" id="KW-1185">Reference proteome</keyword>
<dbReference type="PRINTS" id="PR00205">
    <property type="entry name" value="CADHERIN"/>
</dbReference>
<dbReference type="PRINTS" id="PR00189">
    <property type="entry name" value="TRNSTHYRETIN"/>
</dbReference>
<accession>M7CB59</accession>
<evidence type="ECO:0000256" key="10">
    <source>
        <dbReference type="ARBA" id="ARBA00022889"/>
    </source>
</evidence>
<keyword evidence="7" id="KW-0677">Repeat</keyword>
<dbReference type="GO" id="GO:0007156">
    <property type="term" value="P:homophilic cell adhesion via plasma membrane adhesion molecules"/>
    <property type="evidence" value="ECO:0007669"/>
    <property type="project" value="InterPro"/>
</dbReference>
<dbReference type="SUPFAM" id="SSF49472">
    <property type="entry name" value="Transthyretin (synonym: prealbumin)"/>
    <property type="match status" value="1"/>
</dbReference>
<dbReference type="InterPro" id="IPR014306">
    <property type="entry name" value="Hydroxyisourate_hydrolase"/>
</dbReference>
<dbReference type="SUPFAM" id="SSF49313">
    <property type="entry name" value="Cadherin-like"/>
    <property type="match status" value="2"/>
</dbReference>
<dbReference type="PANTHER" id="PTHR24027:SF319">
    <property type="entry name" value="CADHERIN-1"/>
    <property type="match status" value="1"/>
</dbReference>
<keyword evidence="6" id="KW-0479">Metal-binding</keyword>
<organism evidence="15 16">
    <name type="scientific">Chelonia mydas</name>
    <name type="common">Green sea-turtle</name>
    <name type="synonym">Chelonia agassizi</name>
    <dbReference type="NCBI Taxonomy" id="8469"/>
    <lineage>
        <taxon>Eukaryota</taxon>
        <taxon>Metazoa</taxon>
        <taxon>Chordata</taxon>
        <taxon>Craniata</taxon>
        <taxon>Vertebrata</taxon>
        <taxon>Euteleostomi</taxon>
        <taxon>Archelosauria</taxon>
        <taxon>Testudinata</taxon>
        <taxon>Testudines</taxon>
        <taxon>Cryptodira</taxon>
        <taxon>Durocryptodira</taxon>
        <taxon>Americhelydia</taxon>
        <taxon>Chelonioidea</taxon>
        <taxon>Cheloniidae</taxon>
        <taxon>Chelonia</taxon>
    </lineage>
</organism>
<dbReference type="PROSITE" id="PS00232">
    <property type="entry name" value="CADHERIN_1"/>
    <property type="match status" value="1"/>
</dbReference>
<evidence type="ECO:0000313" key="16">
    <source>
        <dbReference type="Proteomes" id="UP000031443"/>
    </source>
</evidence>
<dbReference type="PROSITE" id="PS50268">
    <property type="entry name" value="CADHERIN_2"/>
    <property type="match status" value="3"/>
</dbReference>
<dbReference type="GO" id="GO:0044331">
    <property type="term" value="P:cell-cell adhesion mediated by cadherin"/>
    <property type="evidence" value="ECO:0007669"/>
    <property type="project" value="TreeGrafter"/>
</dbReference>
<comment type="catalytic activity">
    <reaction evidence="1">
        <text>5-hydroxyisourate + H2O = 5-hydroxy-2-oxo-4-ureido-2,5-dihydro-1H-imidazole-5-carboxylate + H(+)</text>
        <dbReference type="Rhea" id="RHEA:23736"/>
        <dbReference type="ChEBI" id="CHEBI:15377"/>
        <dbReference type="ChEBI" id="CHEBI:15378"/>
        <dbReference type="ChEBI" id="CHEBI:18072"/>
        <dbReference type="ChEBI" id="CHEBI:58639"/>
        <dbReference type="EC" id="3.5.2.17"/>
    </reaction>
</comment>
<dbReference type="InterPro" id="IPR015919">
    <property type="entry name" value="Cadherin-like_sf"/>
</dbReference>
<dbReference type="NCBIfam" id="TIGR02962">
    <property type="entry name" value="hdxy_isourate"/>
    <property type="match status" value="1"/>
</dbReference>
<dbReference type="GO" id="GO:0034332">
    <property type="term" value="P:adherens junction organization"/>
    <property type="evidence" value="ECO:0007669"/>
    <property type="project" value="TreeGrafter"/>
</dbReference>
<dbReference type="InterPro" id="IPR002126">
    <property type="entry name" value="Cadherin-like_dom"/>
</dbReference>
<feature type="non-terminal residue" evidence="15">
    <location>
        <position position="1"/>
    </location>
</feature>
<keyword evidence="10" id="KW-0130">Cell adhesion</keyword>
<dbReference type="GO" id="GO:0005912">
    <property type="term" value="C:adherens junction"/>
    <property type="evidence" value="ECO:0007669"/>
    <property type="project" value="TreeGrafter"/>
</dbReference>
<dbReference type="SMART" id="SM00112">
    <property type="entry name" value="CA"/>
    <property type="match status" value="2"/>
</dbReference>
<dbReference type="GO" id="GO:0016342">
    <property type="term" value="C:catenin complex"/>
    <property type="evidence" value="ECO:0007669"/>
    <property type="project" value="TreeGrafter"/>
</dbReference>
<dbReference type="SMART" id="SM00095">
    <property type="entry name" value="TR_THY"/>
    <property type="match status" value="1"/>
</dbReference>
<evidence type="ECO:0000256" key="9">
    <source>
        <dbReference type="ARBA" id="ARBA00022837"/>
    </source>
</evidence>
<evidence type="ECO:0000259" key="14">
    <source>
        <dbReference type="PROSITE" id="PS50268"/>
    </source>
</evidence>
<dbReference type="EMBL" id="KB480854">
    <property type="protein sequence ID" value="EMP41928.1"/>
    <property type="molecule type" value="Genomic_DNA"/>
</dbReference>
<dbReference type="InterPro" id="IPR020894">
    <property type="entry name" value="Cadherin_CS"/>
</dbReference>
<evidence type="ECO:0000256" key="3">
    <source>
        <dbReference type="ARBA" id="ARBA00012609"/>
    </source>
</evidence>
<dbReference type="FunFam" id="2.60.40.60:FF:000011">
    <property type="entry name" value="Cadherin 1"/>
    <property type="match status" value="1"/>
</dbReference>
<dbReference type="CDD" id="cd05822">
    <property type="entry name" value="TLP_HIUase"/>
    <property type="match status" value="1"/>
</dbReference>
<proteinExistence type="predicted"/>
<evidence type="ECO:0000256" key="8">
    <source>
        <dbReference type="ARBA" id="ARBA00022801"/>
    </source>
</evidence>
<dbReference type="GO" id="GO:0007043">
    <property type="term" value="P:cell-cell junction assembly"/>
    <property type="evidence" value="ECO:0007669"/>
    <property type="project" value="TreeGrafter"/>
</dbReference>
<dbReference type="GO" id="GO:0016477">
    <property type="term" value="P:cell migration"/>
    <property type="evidence" value="ECO:0007669"/>
    <property type="project" value="TreeGrafter"/>
</dbReference>
<evidence type="ECO:0000256" key="6">
    <source>
        <dbReference type="ARBA" id="ARBA00022723"/>
    </source>
</evidence>
<dbReference type="InterPro" id="IPR039808">
    <property type="entry name" value="Cadherin"/>
</dbReference>
<keyword evidence="4" id="KW-1003">Cell membrane</keyword>
<keyword evidence="5" id="KW-0659">Purine metabolism</keyword>
<dbReference type="GO" id="GO:0016339">
    <property type="term" value="P:calcium-dependent cell-cell adhesion via plasma membrane cell adhesion molecules"/>
    <property type="evidence" value="ECO:0007669"/>
    <property type="project" value="TreeGrafter"/>
</dbReference>
<evidence type="ECO:0000256" key="13">
    <source>
        <dbReference type="PROSITE-ProRule" id="PRU00043"/>
    </source>
</evidence>
<protein>
    <recommendedName>
        <fullName evidence="3">hydroxyisourate hydrolase</fullName>
        <ecNumber evidence="3">3.5.2.17</ecNumber>
    </recommendedName>
</protein>
<evidence type="ECO:0000256" key="1">
    <source>
        <dbReference type="ARBA" id="ARBA00001043"/>
    </source>
</evidence>
<dbReference type="CDD" id="cd11304">
    <property type="entry name" value="Cadherin_repeat"/>
    <property type="match status" value="2"/>
</dbReference>
<dbReference type="GO" id="GO:0006144">
    <property type="term" value="P:purine nucleobase metabolic process"/>
    <property type="evidence" value="ECO:0007669"/>
    <property type="project" value="UniProtKB-KW"/>
</dbReference>
<dbReference type="EC" id="3.5.2.17" evidence="3"/>
<dbReference type="FunFam" id="2.60.40.60:FF:000019">
    <property type="entry name" value="Cadherin 2"/>
    <property type="match status" value="1"/>
</dbReference>
<dbReference type="Gene3D" id="2.60.40.60">
    <property type="entry name" value="Cadherins"/>
    <property type="match status" value="3"/>
</dbReference>
<evidence type="ECO:0000313" key="15">
    <source>
        <dbReference type="EMBL" id="EMP41928.1"/>
    </source>
</evidence>
<evidence type="ECO:0000256" key="2">
    <source>
        <dbReference type="ARBA" id="ARBA00004236"/>
    </source>
</evidence>
<dbReference type="Proteomes" id="UP000031443">
    <property type="component" value="Unassembled WGS sequence"/>
</dbReference>